<dbReference type="Proteomes" id="UP000671908">
    <property type="component" value="Chromosome"/>
</dbReference>
<accession>A0A975F3Q1</accession>
<evidence type="ECO:0000313" key="3">
    <source>
        <dbReference type="Proteomes" id="UP000671908"/>
    </source>
</evidence>
<name>A0A975F3Q1_9SPIR</name>
<dbReference type="RefSeq" id="WP_210120600.1">
    <property type="nucleotide sequence ID" value="NZ_CP054142.1"/>
</dbReference>
<proteinExistence type="predicted"/>
<gene>
    <name evidence="2" type="ORF">HRQ91_05360</name>
</gene>
<evidence type="ECO:0000259" key="1">
    <source>
        <dbReference type="Pfam" id="PF12706"/>
    </source>
</evidence>
<dbReference type="CDD" id="cd07715">
    <property type="entry name" value="TaR3-like_MBL-fold"/>
    <property type="match status" value="1"/>
</dbReference>
<dbReference type="SUPFAM" id="SSF56281">
    <property type="entry name" value="Metallo-hydrolase/oxidoreductase"/>
    <property type="match status" value="1"/>
</dbReference>
<dbReference type="InterPro" id="IPR036866">
    <property type="entry name" value="RibonucZ/Hydroxyglut_hydro"/>
</dbReference>
<dbReference type="AlphaFoldDB" id="A0A975F3Q1"/>
<dbReference type="EMBL" id="CP054142">
    <property type="protein sequence ID" value="QTQ13927.1"/>
    <property type="molecule type" value="Genomic_DNA"/>
</dbReference>
<dbReference type="Pfam" id="PF12706">
    <property type="entry name" value="Lactamase_B_2"/>
    <property type="match status" value="1"/>
</dbReference>
<dbReference type="PANTHER" id="PTHR42663:SF4">
    <property type="entry name" value="SLL1036 PROTEIN"/>
    <property type="match status" value="1"/>
</dbReference>
<keyword evidence="3" id="KW-1185">Reference proteome</keyword>
<feature type="domain" description="Metallo-beta-lactamase" evidence="1">
    <location>
        <begin position="74"/>
        <end position="271"/>
    </location>
</feature>
<reference evidence="2 3" key="1">
    <citation type="journal article" date="2021" name="Microbiol. Resour. Announc.">
        <title>Complete Genome Sequences of Three Human Oral Treponema parvum Isolates.</title>
        <authorList>
            <person name="Zeng H."/>
            <person name="Watt R.M."/>
        </authorList>
    </citation>
    <scope>NUCLEOTIDE SEQUENCE [LARGE SCALE GENOMIC DNA]</scope>
    <source>
        <strain evidence="2 3">ATCC 700770</strain>
    </source>
</reference>
<dbReference type="KEGG" id="tpav:HRQ91_05360"/>
<organism evidence="2 3">
    <name type="scientific">Treponema parvum</name>
    <dbReference type="NCBI Taxonomy" id="138851"/>
    <lineage>
        <taxon>Bacteria</taxon>
        <taxon>Pseudomonadati</taxon>
        <taxon>Spirochaetota</taxon>
        <taxon>Spirochaetia</taxon>
        <taxon>Spirochaetales</taxon>
        <taxon>Treponemataceae</taxon>
        <taxon>Treponema</taxon>
    </lineage>
</organism>
<dbReference type="PANTHER" id="PTHR42663">
    <property type="entry name" value="HYDROLASE C777.06C-RELATED-RELATED"/>
    <property type="match status" value="1"/>
</dbReference>
<evidence type="ECO:0000313" key="2">
    <source>
        <dbReference type="EMBL" id="QTQ13927.1"/>
    </source>
</evidence>
<dbReference type="InterPro" id="IPR001279">
    <property type="entry name" value="Metallo-B-lactamas"/>
</dbReference>
<dbReference type="Gene3D" id="3.60.15.10">
    <property type="entry name" value="Ribonuclease Z/Hydroxyacylglutathione hydrolase-like"/>
    <property type="match status" value="1"/>
</dbReference>
<protein>
    <submittedName>
        <fullName evidence="2">MBL fold metallo-hydrolase</fullName>
    </submittedName>
</protein>
<sequence>MLIYFWGVRGSIPTCLTSQQIQKKISAVVQRITPNDIISEDSRERFIASLPDWLYGTTGGDTPCVQLVSGKGKNFILDAGSGLRVMSKNSPIPEDKHYNMFFSHFHWDHIQGLPFFDPIYNPEVSFDIYSIFPAAERILAFQMQSPYFPVKWESCSKKIKFHRIRAGIPFAVDGVSIVCCKMSHPGNSYSYAFVEDGKKFVYATDVELTGKSFEYSDDLKAVFSDADVLVFDAQYTLEEALLKENWGHSAFCTAIDFAIGWNVKQLYLFHHEPIYDDQKLDSILQSARWYVNYIVRGKLQVFLAVEGLVVKL</sequence>